<dbReference type="SUPFAM" id="SSF47413">
    <property type="entry name" value="lambda repressor-like DNA-binding domains"/>
    <property type="match status" value="1"/>
</dbReference>
<proteinExistence type="predicted"/>
<accession>A0AAN4UD58</accession>
<feature type="transmembrane region" description="Helical" evidence="2">
    <location>
        <begin position="128"/>
        <end position="145"/>
    </location>
</feature>
<dbReference type="EMBL" id="BKBQ01000041">
    <property type="protein sequence ID" value="GEQ55285.1"/>
    <property type="molecule type" value="Genomic_DNA"/>
</dbReference>
<dbReference type="InterPro" id="IPR001387">
    <property type="entry name" value="Cro/C1-type_HTH"/>
</dbReference>
<reference evidence="5" key="2">
    <citation type="journal article" date="2020" name="Int. Dairy J.">
        <title>Lactic acid bacterial diversity in Brie cheese focusing on salt concentration and pH of isolation medium and characterisation of halophilic and alkaliphilic lactic acid bacterial isolates.</title>
        <authorList>
            <person name="Unno R."/>
            <person name="Matsutani M."/>
            <person name="Suzuki T."/>
            <person name="Kodama K."/>
            <person name="Matsushita H."/>
            <person name="Yamasato K."/>
            <person name="Koizumi Y."/>
            <person name="Ishikawa M."/>
        </authorList>
    </citation>
    <scope>NUCLEOTIDE SEQUENCE</scope>
    <source>
        <strain evidence="5">7C1</strain>
        <strain evidence="4">8C4</strain>
    </source>
</reference>
<name>A0AAN4UD58_9ENTE</name>
<feature type="transmembrane region" description="Helical" evidence="2">
    <location>
        <begin position="82"/>
        <end position="100"/>
    </location>
</feature>
<dbReference type="AlphaFoldDB" id="A0AAN4UD58"/>
<dbReference type="Proteomes" id="UP000886607">
    <property type="component" value="Unassembled WGS sequence"/>
</dbReference>
<comment type="caution">
    <text evidence="5">The sequence shown here is derived from an EMBL/GenBank/DDBJ whole genome shotgun (WGS) entry which is preliminary data.</text>
</comment>
<dbReference type="CDD" id="cd00093">
    <property type="entry name" value="HTH_XRE"/>
    <property type="match status" value="1"/>
</dbReference>
<evidence type="ECO:0000256" key="2">
    <source>
        <dbReference type="SAM" id="Phobius"/>
    </source>
</evidence>
<keyword evidence="1" id="KW-0238">DNA-binding</keyword>
<dbReference type="Gene3D" id="1.10.260.40">
    <property type="entry name" value="lambda repressor-like DNA-binding domains"/>
    <property type="match status" value="1"/>
</dbReference>
<evidence type="ECO:0000256" key="1">
    <source>
        <dbReference type="ARBA" id="ARBA00023125"/>
    </source>
</evidence>
<keyword evidence="2" id="KW-0812">Transmembrane</keyword>
<evidence type="ECO:0000313" key="7">
    <source>
        <dbReference type="Proteomes" id="UP000886607"/>
    </source>
</evidence>
<dbReference type="PROSITE" id="PS50943">
    <property type="entry name" value="HTH_CROC1"/>
    <property type="match status" value="1"/>
</dbReference>
<evidence type="ECO:0000313" key="4">
    <source>
        <dbReference type="EMBL" id="GEQ50321.1"/>
    </source>
</evidence>
<reference evidence="5" key="1">
    <citation type="submission" date="2019-08" db="EMBL/GenBank/DDBJ databases">
        <authorList>
            <person name="Ishikawa M."/>
            <person name="Suzuki T."/>
            <person name="Matsutani M."/>
        </authorList>
    </citation>
    <scope>NUCLEOTIDE SEQUENCE</scope>
    <source>
        <strain evidence="5">7C1</strain>
        <strain evidence="4">8C4</strain>
    </source>
</reference>
<organism evidence="5 6">
    <name type="scientific">Tetragenococcus koreensis</name>
    <dbReference type="NCBI Taxonomy" id="290335"/>
    <lineage>
        <taxon>Bacteria</taxon>
        <taxon>Bacillati</taxon>
        <taxon>Bacillota</taxon>
        <taxon>Bacilli</taxon>
        <taxon>Lactobacillales</taxon>
        <taxon>Enterococcaceae</taxon>
        <taxon>Tetragenococcus</taxon>
    </lineage>
</organism>
<keyword evidence="7" id="KW-1185">Reference proteome</keyword>
<protein>
    <recommendedName>
        <fullName evidence="3">HTH cro/C1-type domain-containing protein</fullName>
    </recommendedName>
</protein>
<dbReference type="PANTHER" id="PTHR46558">
    <property type="entry name" value="TRACRIPTIONAL REGULATORY PROTEIN-RELATED-RELATED"/>
    <property type="match status" value="1"/>
</dbReference>
<dbReference type="InterPro" id="IPR010982">
    <property type="entry name" value="Lambda_DNA-bd_dom_sf"/>
</dbReference>
<dbReference type="SMART" id="SM00530">
    <property type="entry name" value="HTH_XRE"/>
    <property type="match status" value="1"/>
</dbReference>
<dbReference type="GO" id="GO:0003677">
    <property type="term" value="F:DNA binding"/>
    <property type="evidence" value="ECO:0007669"/>
    <property type="project" value="UniProtKB-KW"/>
</dbReference>
<dbReference type="Proteomes" id="UP000886597">
    <property type="component" value="Unassembled WGS sequence"/>
</dbReference>
<dbReference type="RefSeq" id="WP_202584425.1">
    <property type="nucleotide sequence ID" value="NZ_BKBO01000043.1"/>
</dbReference>
<keyword evidence="2" id="KW-1133">Transmembrane helix</keyword>
<feature type="domain" description="HTH cro/C1-type" evidence="3">
    <location>
        <begin position="10"/>
        <end position="64"/>
    </location>
</feature>
<keyword evidence="2" id="KW-0472">Membrane</keyword>
<dbReference type="EMBL" id="BKBO01000043">
    <property type="protein sequence ID" value="GEQ50321.1"/>
    <property type="molecule type" value="Genomic_DNA"/>
</dbReference>
<evidence type="ECO:0000313" key="6">
    <source>
        <dbReference type="Proteomes" id="UP000886597"/>
    </source>
</evidence>
<gene>
    <name evidence="4" type="ORF">TK11N_21730</name>
    <name evidence="5" type="ORF">TK2N_21290</name>
</gene>
<evidence type="ECO:0000313" key="5">
    <source>
        <dbReference type="EMBL" id="GEQ55285.1"/>
    </source>
</evidence>
<dbReference type="PANTHER" id="PTHR46558:SF4">
    <property type="entry name" value="DNA-BIDING PHAGE PROTEIN"/>
    <property type="match status" value="1"/>
</dbReference>
<dbReference type="Pfam" id="PF01381">
    <property type="entry name" value="HTH_3"/>
    <property type="match status" value="1"/>
</dbReference>
<sequence length="159" mass="18229">MGKSILSYKLKEYRNKEGLTQQQLTEMLEVSDKSISKWELGEGYPSKRNLMKISEILNVSLETLLIEQSQDSSKDLRLSIKYGVISYILIFAIIMIVRSFRIDFTSVLQQGTAEILRVLGTQFINNNLISLPPAIIIGFVFYFYIFPSKKNEVSKCDES</sequence>
<evidence type="ECO:0000259" key="3">
    <source>
        <dbReference type="PROSITE" id="PS50943"/>
    </source>
</evidence>